<accession>A0A8J3Z7R3</accession>
<reference evidence="3" key="1">
    <citation type="submission" date="2021-01" db="EMBL/GenBank/DDBJ databases">
        <title>Whole genome shotgun sequence of Virgisporangium aurantiacum NBRC 16421.</title>
        <authorList>
            <person name="Komaki H."/>
            <person name="Tamura T."/>
        </authorList>
    </citation>
    <scope>NUCLEOTIDE SEQUENCE</scope>
    <source>
        <strain evidence="3">NBRC 16421</strain>
    </source>
</reference>
<keyword evidence="4" id="KW-1185">Reference proteome</keyword>
<gene>
    <name evidence="3" type="ORF">Vau01_064500</name>
</gene>
<feature type="transmembrane region" description="Helical" evidence="1">
    <location>
        <begin position="602"/>
        <end position="628"/>
    </location>
</feature>
<dbReference type="RefSeq" id="WP_204000453.1">
    <property type="nucleotide sequence ID" value="NZ_BOPG01000044.1"/>
</dbReference>
<evidence type="ECO:0000313" key="4">
    <source>
        <dbReference type="Proteomes" id="UP000612585"/>
    </source>
</evidence>
<feature type="transmembrane region" description="Helical" evidence="1">
    <location>
        <begin position="506"/>
        <end position="526"/>
    </location>
</feature>
<feature type="domain" description="NACHT" evidence="2">
    <location>
        <begin position="219"/>
        <end position="375"/>
    </location>
</feature>
<dbReference type="Proteomes" id="UP000612585">
    <property type="component" value="Unassembled WGS sequence"/>
</dbReference>
<comment type="caution">
    <text evidence="3">The sequence shown here is derived from an EMBL/GenBank/DDBJ whole genome shotgun (WGS) entry which is preliminary data.</text>
</comment>
<evidence type="ECO:0000313" key="3">
    <source>
        <dbReference type="EMBL" id="GIJ58934.1"/>
    </source>
</evidence>
<organism evidence="3 4">
    <name type="scientific">Virgisporangium aurantiacum</name>
    <dbReference type="NCBI Taxonomy" id="175570"/>
    <lineage>
        <taxon>Bacteria</taxon>
        <taxon>Bacillati</taxon>
        <taxon>Actinomycetota</taxon>
        <taxon>Actinomycetes</taxon>
        <taxon>Micromonosporales</taxon>
        <taxon>Micromonosporaceae</taxon>
        <taxon>Virgisporangium</taxon>
    </lineage>
</organism>
<proteinExistence type="predicted"/>
<feature type="transmembrane region" description="Helical" evidence="1">
    <location>
        <begin position="532"/>
        <end position="551"/>
    </location>
</feature>
<keyword evidence="1" id="KW-1133">Transmembrane helix</keyword>
<feature type="transmembrane region" description="Helical" evidence="1">
    <location>
        <begin position="705"/>
        <end position="731"/>
    </location>
</feature>
<protein>
    <recommendedName>
        <fullName evidence="2">NACHT domain-containing protein</fullName>
    </recommendedName>
</protein>
<dbReference type="AlphaFoldDB" id="A0A8J3Z7R3"/>
<keyword evidence="1" id="KW-0472">Membrane</keyword>
<dbReference type="InterPro" id="IPR027417">
    <property type="entry name" value="P-loop_NTPase"/>
</dbReference>
<evidence type="ECO:0000259" key="2">
    <source>
        <dbReference type="Pfam" id="PF05729"/>
    </source>
</evidence>
<feature type="transmembrane region" description="Helical" evidence="1">
    <location>
        <begin position="634"/>
        <end position="655"/>
    </location>
</feature>
<feature type="transmembrane region" description="Helical" evidence="1">
    <location>
        <begin position="676"/>
        <end position="699"/>
    </location>
</feature>
<keyword evidence="1" id="KW-0812">Transmembrane</keyword>
<name>A0A8J3Z7R3_9ACTN</name>
<evidence type="ECO:0000256" key="1">
    <source>
        <dbReference type="SAM" id="Phobius"/>
    </source>
</evidence>
<sequence length="804" mass="89593">MTRRGGKRSRGVTRADPEGGPFAQLAACLWDELYDRERRWSYRELANKTGGAVAYTTVRNIFVGEPWKWPKGQPLLSALGVRNDDLEIWRNRWATARREEDERRRQHGLDPLPWLDDKDHDVPIAERAVEDWAAWPRGRTKLNVLVGHLAGLFRRHRRGAAWERRVVLTMIRDQAAEVLGHTVVDDIRPTFRPAGHRNRSGAAETSVRDLFENAGMRLVLLSEPGLGKTYQLAHLARGLAEEQLARLGEPGEPGHEPWWEIQPVPFLLRLDTYQGQPLEEWLATAINRQYGYAIGQARSWLQAPGVLPLLDGLDEVAEPHRAVCVRQISGWERLGRAFAVTCRSRDYHLARTIRAGAYVEIAPLTRPQVQKFVSAHPQALADVRSALDEDRSAWKLLVSPFMLNVIRRAYADAKATDLRALGADEHDRAPIFDAYVRRMLTHRQSAYDHESTLRWLTWLARTLTARSEHVLYLDRLDPTWVGEDSTTATLAVPGVGRRALLTIDNLGYLVVAILGATLGATALIAADRSASWPAVSVVLTLAIVGFTGAVWDQLLAKGPQPVEEVRWSGELNFSWKGTFGLAPPPKSDSPYNRFLNSLPRGVYFGLVAILTAMSGLQSLFWVAIFWLLTGLYTYGLLGAVLVLSTLNLSLSDRLAPRVVDRRPRPTEGIRRSVRHSVGALTIFGVGFGAAASGVAAMMADAAPRRVALVGVIVGAYVGLSRALGLGGYAILRYAAVRMALARARFAPVRYARFLRDVEGRGLLHRAGSGYVFPHRLIQEHLAVPFDQEVRARLIPTEEAPRHER</sequence>
<dbReference type="Gene3D" id="3.40.50.300">
    <property type="entry name" value="P-loop containing nucleotide triphosphate hydrolases"/>
    <property type="match status" value="1"/>
</dbReference>
<dbReference type="EMBL" id="BOPG01000044">
    <property type="protein sequence ID" value="GIJ58934.1"/>
    <property type="molecule type" value="Genomic_DNA"/>
</dbReference>
<dbReference type="InterPro" id="IPR007111">
    <property type="entry name" value="NACHT_NTPase"/>
</dbReference>
<dbReference type="Pfam" id="PF05729">
    <property type="entry name" value="NACHT"/>
    <property type="match status" value="1"/>
</dbReference>